<name>A0A6C0LC39_9ZZZZ</name>
<dbReference type="Pfam" id="PF11350">
    <property type="entry name" value="DUF3152"/>
    <property type="match status" value="1"/>
</dbReference>
<evidence type="ECO:0000259" key="1">
    <source>
        <dbReference type="Pfam" id="PF11350"/>
    </source>
</evidence>
<dbReference type="AlphaFoldDB" id="A0A6C0LC39"/>
<reference evidence="2" key="1">
    <citation type="journal article" date="2020" name="Nature">
        <title>Giant virus diversity and host interactions through global metagenomics.</title>
        <authorList>
            <person name="Schulz F."/>
            <person name="Roux S."/>
            <person name="Paez-Espino D."/>
            <person name="Jungbluth S."/>
            <person name="Walsh D.A."/>
            <person name="Denef V.J."/>
            <person name="McMahon K.D."/>
            <person name="Konstantinidis K.T."/>
            <person name="Eloe-Fadrosh E.A."/>
            <person name="Kyrpides N.C."/>
            <person name="Woyke T."/>
        </authorList>
    </citation>
    <scope>NUCLEOTIDE SEQUENCE</scope>
    <source>
        <strain evidence="2">GVMAG-M-3300027770-17</strain>
    </source>
</reference>
<protein>
    <recommendedName>
        <fullName evidence="1">DUF3152 domain-containing protein</fullName>
    </recommendedName>
</protein>
<feature type="domain" description="DUF3152" evidence="1">
    <location>
        <begin position="30"/>
        <end position="146"/>
    </location>
</feature>
<organism evidence="2">
    <name type="scientific">viral metagenome</name>
    <dbReference type="NCBI Taxonomy" id="1070528"/>
    <lineage>
        <taxon>unclassified sequences</taxon>
        <taxon>metagenomes</taxon>
        <taxon>organismal metagenomes</taxon>
    </lineage>
</organism>
<dbReference type="SUPFAM" id="SSF55486">
    <property type="entry name" value="Metalloproteases ('zincins'), catalytic domain"/>
    <property type="match status" value="1"/>
</dbReference>
<dbReference type="EMBL" id="MN740468">
    <property type="protein sequence ID" value="QHU27997.1"/>
    <property type="molecule type" value="Genomic_DNA"/>
</dbReference>
<accession>A0A6C0LC39</accession>
<sequence length="157" mass="18028">MVRKTFMGKIDDDVIRKYRIFNVGERQFDFYLMVYLNSPDGWSKKGYFFEPVSQDPDIYITLVSPETIEKKCGLPSNLSCAELGGRYLYLNSDRWFNGSKESKLSLEDYRQYMVSHEIGHILGHEHVKCPCVGCKAPIMMQQTLGIGKCIPNINVKG</sequence>
<proteinExistence type="predicted"/>
<evidence type="ECO:0000313" key="2">
    <source>
        <dbReference type="EMBL" id="QHU27997.1"/>
    </source>
</evidence>
<dbReference type="InterPro" id="IPR022603">
    <property type="entry name" value="DUF3152"/>
</dbReference>